<dbReference type="Pfam" id="PF13439">
    <property type="entry name" value="Glyco_transf_4"/>
    <property type="match status" value="1"/>
</dbReference>
<evidence type="ECO:0000313" key="3">
    <source>
        <dbReference type="EMBL" id="TXL74655.1"/>
    </source>
</evidence>
<feature type="domain" description="Glycosyltransferase subfamily 4-like N-terminal" evidence="2">
    <location>
        <begin position="31"/>
        <end position="202"/>
    </location>
</feature>
<evidence type="ECO:0000259" key="1">
    <source>
        <dbReference type="Pfam" id="PF00534"/>
    </source>
</evidence>
<dbReference type="PANTHER" id="PTHR45947">
    <property type="entry name" value="SULFOQUINOVOSYL TRANSFERASE SQD2"/>
    <property type="match status" value="1"/>
</dbReference>
<gene>
    <name evidence="3" type="ORF">FHP25_16395</name>
</gene>
<dbReference type="Pfam" id="PF00534">
    <property type="entry name" value="Glycos_transf_1"/>
    <property type="match status" value="1"/>
</dbReference>
<comment type="caution">
    <text evidence="3">The sequence shown here is derived from an EMBL/GenBank/DDBJ whole genome shotgun (WGS) entry which is preliminary data.</text>
</comment>
<dbReference type="InterPro" id="IPR001296">
    <property type="entry name" value="Glyco_trans_1"/>
</dbReference>
<dbReference type="Gene3D" id="3.40.50.2000">
    <property type="entry name" value="Glycogen Phosphorylase B"/>
    <property type="match status" value="2"/>
</dbReference>
<dbReference type="InterPro" id="IPR028098">
    <property type="entry name" value="Glyco_trans_4-like_N"/>
</dbReference>
<accession>A0A5C8PMR7</accession>
<keyword evidence="4" id="KW-1185">Reference proteome</keyword>
<dbReference type="SUPFAM" id="SSF53756">
    <property type="entry name" value="UDP-Glycosyltransferase/glycogen phosphorylase"/>
    <property type="match status" value="1"/>
</dbReference>
<reference evidence="3 4" key="1">
    <citation type="submission" date="2019-06" db="EMBL/GenBank/DDBJ databases">
        <title>New taxonomy in bacterial strain CC-CFT640, isolated from vineyard.</title>
        <authorList>
            <person name="Lin S.-Y."/>
            <person name="Tsai C.-F."/>
            <person name="Young C.-C."/>
        </authorList>
    </citation>
    <scope>NUCLEOTIDE SEQUENCE [LARGE SCALE GENOMIC DNA]</scope>
    <source>
        <strain evidence="3 4">CC-CFT640</strain>
    </source>
</reference>
<protein>
    <submittedName>
        <fullName evidence="3">Glycosyltransferase</fullName>
    </submittedName>
</protein>
<sequence length="413" mass="45590">MLSTLNNQSFVHQTPAMRILHLIATLARESGGPAQACLEMARAVAARGHEVTIYTTNWASNGVEPVPTSVRLQQDGVNVTYYPVHFPRFWKPSLAMASALRRDLAQFDVVHLHSLYMFHDWLGGRLCQRLGVPYIVRPHGMLDPYIRSRHRARKQLVETLFQNRVLRQATAIHYTSDVEREISQPFDGGAPARIVPLGVDLSGFDSLPPAERFYQICPETRGRRVILFLSRLHFKKGLDLLIPAFARLAAEDPSLHLVIAGPDDGMLDQCKAWTRRDGVPDRVSFPGMLRGEDKLAAFAAASVFSLPSYSENFGIAVVEAMAAGLPVVISDQVNIWREVQAGGGALVVRCDEQKLTLALATVLRDPTLAGDLAHKARDTVQRLYRWDNVAVALEAMYEDAAARRSGVPAAAAA</sequence>
<dbReference type="AlphaFoldDB" id="A0A5C8PMR7"/>
<dbReference type="Proteomes" id="UP000321638">
    <property type="component" value="Unassembled WGS sequence"/>
</dbReference>
<keyword evidence="3" id="KW-0808">Transferase</keyword>
<dbReference type="PANTHER" id="PTHR45947:SF3">
    <property type="entry name" value="SULFOQUINOVOSYL TRANSFERASE SQD2"/>
    <property type="match status" value="1"/>
</dbReference>
<evidence type="ECO:0000313" key="4">
    <source>
        <dbReference type="Proteomes" id="UP000321638"/>
    </source>
</evidence>
<evidence type="ECO:0000259" key="2">
    <source>
        <dbReference type="Pfam" id="PF13439"/>
    </source>
</evidence>
<feature type="domain" description="Glycosyl transferase family 1" evidence="1">
    <location>
        <begin position="222"/>
        <end position="377"/>
    </location>
</feature>
<proteinExistence type="predicted"/>
<dbReference type="GO" id="GO:0016757">
    <property type="term" value="F:glycosyltransferase activity"/>
    <property type="evidence" value="ECO:0007669"/>
    <property type="project" value="InterPro"/>
</dbReference>
<organism evidence="3 4">
    <name type="scientific">Vineibacter terrae</name>
    <dbReference type="NCBI Taxonomy" id="2586908"/>
    <lineage>
        <taxon>Bacteria</taxon>
        <taxon>Pseudomonadati</taxon>
        <taxon>Pseudomonadota</taxon>
        <taxon>Alphaproteobacteria</taxon>
        <taxon>Hyphomicrobiales</taxon>
        <taxon>Vineibacter</taxon>
    </lineage>
</organism>
<dbReference type="OrthoDB" id="7249056at2"/>
<name>A0A5C8PMR7_9HYPH</name>
<dbReference type="EMBL" id="VDUZ01000017">
    <property type="protein sequence ID" value="TXL74655.1"/>
    <property type="molecule type" value="Genomic_DNA"/>
</dbReference>
<dbReference type="InterPro" id="IPR050194">
    <property type="entry name" value="Glycosyltransferase_grp1"/>
</dbReference>